<dbReference type="Gene3D" id="3.40.50.150">
    <property type="entry name" value="Vaccinia Virus protein VP39"/>
    <property type="match status" value="1"/>
</dbReference>
<sequence>MRILACPIDGTPIDENRLTCEKEHKFYKVDGYYDFVLKDVKVDDVLEKVAPLYENVWAPIGMFITSHRTYSSIMREIADHVSGDVVVDVGTGPGRLFDFVKCGTCVGVDLSSKFLKMLVTKRKNVIAVKGNALGLPILSEVADGVASSFVLHMIPNPSVAIKEISRITKKGGNVAVTVLANSNFFGRTLSKWWKLDLRSKDVYASYFSDNGIEVKEMKNMGPWVMIKGEKR</sequence>
<feature type="domain" description="Methyltransferase type 11" evidence="1">
    <location>
        <begin position="87"/>
        <end position="175"/>
    </location>
</feature>
<dbReference type="PANTHER" id="PTHR43861:SF1">
    <property type="entry name" value="TRANS-ACONITATE 2-METHYLTRANSFERASE"/>
    <property type="match status" value="1"/>
</dbReference>
<organism evidence="2 3">
    <name type="scientific">Sulfuracidifex tepidarius</name>
    <dbReference type="NCBI Taxonomy" id="1294262"/>
    <lineage>
        <taxon>Archaea</taxon>
        <taxon>Thermoproteota</taxon>
        <taxon>Thermoprotei</taxon>
        <taxon>Sulfolobales</taxon>
        <taxon>Sulfolobaceae</taxon>
        <taxon>Sulfuracidifex</taxon>
    </lineage>
</organism>
<dbReference type="InterPro" id="IPR013216">
    <property type="entry name" value="Methyltransf_11"/>
</dbReference>
<evidence type="ECO:0000313" key="3">
    <source>
        <dbReference type="Proteomes" id="UP000322983"/>
    </source>
</evidence>
<protein>
    <submittedName>
        <fullName evidence="2">Ubiquinone/menaquinone biosynthesis C-methyltransferase UbiE</fullName>
    </submittedName>
</protein>
<reference evidence="2 3" key="1">
    <citation type="journal article" date="2020" name="Int. J. Syst. Evol. Microbiol.">
        <title>Sulfuracidifex tepidarius gen. nov., sp. nov. and transfer of Sulfolobus metallicus Huber and Stetter 1992 to the genus Sulfuracidifex as Sulfuracidifex metallicus comb. nov.</title>
        <authorList>
            <person name="Itoh T."/>
            <person name="Miura T."/>
            <person name="Sakai H.D."/>
            <person name="Kato S."/>
            <person name="Ohkuma M."/>
            <person name="Takashina T."/>
        </authorList>
    </citation>
    <scope>NUCLEOTIDE SEQUENCE [LARGE SCALE GENOMIC DNA]</scope>
    <source>
        <strain evidence="2 3">IC-006</strain>
    </source>
</reference>
<proteinExistence type="predicted"/>
<keyword evidence="2" id="KW-0830">Ubiquinone</keyword>
<dbReference type="STRING" id="1294262.GCA_001316085_01374"/>
<keyword evidence="3" id="KW-1185">Reference proteome</keyword>
<dbReference type="KEGG" id="step:IC006_1390"/>
<gene>
    <name evidence="2" type="ORF">IC006_1390</name>
</gene>
<dbReference type="EMBL" id="AP018929">
    <property type="protein sequence ID" value="BBG24089.1"/>
    <property type="molecule type" value="Genomic_DNA"/>
</dbReference>
<dbReference type="Proteomes" id="UP000322983">
    <property type="component" value="Chromosome"/>
</dbReference>
<accession>A0A510DV82</accession>
<evidence type="ECO:0000259" key="1">
    <source>
        <dbReference type="Pfam" id="PF08241"/>
    </source>
</evidence>
<dbReference type="GeneID" id="41715147"/>
<dbReference type="AlphaFoldDB" id="A0A510DV82"/>
<dbReference type="Pfam" id="PF08241">
    <property type="entry name" value="Methyltransf_11"/>
    <property type="match status" value="1"/>
</dbReference>
<dbReference type="PANTHER" id="PTHR43861">
    <property type="entry name" value="TRANS-ACONITATE 2-METHYLTRANSFERASE-RELATED"/>
    <property type="match status" value="1"/>
</dbReference>
<dbReference type="InterPro" id="IPR029063">
    <property type="entry name" value="SAM-dependent_MTases_sf"/>
</dbReference>
<name>A0A510DV82_9CREN</name>
<dbReference type="RefSeq" id="WP_054845713.1">
    <property type="nucleotide sequence ID" value="NZ_AP018929.1"/>
</dbReference>
<dbReference type="GO" id="GO:0008757">
    <property type="term" value="F:S-adenosylmethionine-dependent methyltransferase activity"/>
    <property type="evidence" value="ECO:0007669"/>
    <property type="project" value="InterPro"/>
</dbReference>
<evidence type="ECO:0000313" key="2">
    <source>
        <dbReference type="EMBL" id="BBG24089.1"/>
    </source>
</evidence>
<dbReference type="SUPFAM" id="SSF53335">
    <property type="entry name" value="S-adenosyl-L-methionine-dependent methyltransferases"/>
    <property type="match status" value="1"/>
</dbReference>